<evidence type="ECO:0000259" key="8">
    <source>
        <dbReference type="Pfam" id="PF01416"/>
    </source>
</evidence>
<evidence type="ECO:0000256" key="5">
    <source>
        <dbReference type="PIRSR" id="PIRSR001430-1"/>
    </source>
</evidence>
<dbReference type="EMBL" id="FXTI01000008">
    <property type="protein sequence ID" value="SMO79493.1"/>
    <property type="molecule type" value="Genomic_DNA"/>
</dbReference>
<comment type="caution">
    <text evidence="4">Lacks conserved residue(s) required for the propagation of feature annotation.</text>
</comment>
<evidence type="ECO:0000256" key="3">
    <source>
        <dbReference type="ARBA" id="ARBA00023235"/>
    </source>
</evidence>
<dbReference type="EC" id="5.4.99.12" evidence="4"/>
<feature type="binding site" evidence="4 6">
    <location>
        <position position="120"/>
    </location>
    <ligand>
        <name>substrate</name>
    </ligand>
</feature>
<gene>
    <name evidence="4" type="primary">truA</name>
    <name evidence="9" type="ORF">SAMN06264849_10811</name>
</gene>
<dbReference type="Gene3D" id="3.30.70.580">
    <property type="entry name" value="Pseudouridine synthase I, catalytic domain, N-terminal subdomain"/>
    <property type="match status" value="1"/>
</dbReference>
<comment type="similarity">
    <text evidence="1 4 7">Belongs to the tRNA pseudouridine synthase TruA family.</text>
</comment>
<sequence>MTFRERGNGFMKRLKMTVAYDGTEFAGFQRQPGKRTVQGVLEDVLTRLTGNDVQITGAGRTDSGVHALGQVIHFDTSCPIPIDRWVRVLHHTLPCDLLVTKAEEVSTGFHSRKSACWKRYRYTLDTGKLPDLFQRRYRTHYPHRLDCARMNTAARHLLGTHDFTSLSAAKAQVKDRVRTLYHCEVREKDSRIVMIEVVGSGFLYHMVRIIAGTLVDIGVGKTAPGDLPGILSAKDRSAAGKTFPPEGLTMMEVGYTPWFIS</sequence>
<evidence type="ECO:0000256" key="2">
    <source>
        <dbReference type="ARBA" id="ARBA00022694"/>
    </source>
</evidence>
<dbReference type="NCBIfam" id="TIGR00071">
    <property type="entry name" value="hisT_truA"/>
    <property type="match status" value="1"/>
</dbReference>
<protein>
    <recommendedName>
        <fullName evidence="4">tRNA pseudouridine synthase A</fullName>
        <ecNumber evidence="4">5.4.99.12</ecNumber>
    </recommendedName>
    <alternativeName>
        <fullName evidence="4">tRNA pseudouridine(38-40) synthase</fullName>
    </alternativeName>
    <alternativeName>
        <fullName evidence="4">tRNA pseudouridylate synthase I</fullName>
    </alternativeName>
    <alternativeName>
        <fullName evidence="4">tRNA-uridine isomerase I</fullName>
    </alternativeName>
</protein>
<reference evidence="9 10" key="1">
    <citation type="submission" date="2017-05" db="EMBL/GenBank/DDBJ databases">
        <authorList>
            <person name="Varghese N."/>
            <person name="Submissions S."/>
        </authorList>
    </citation>
    <scope>NUCLEOTIDE SEQUENCE [LARGE SCALE GENOMIC DNA]</scope>
    <source>
        <strain evidence="9 10">DSM 45474</strain>
    </source>
</reference>
<dbReference type="PIRSF" id="PIRSF001430">
    <property type="entry name" value="tRNA_psdUrid_synth"/>
    <property type="match status" value="1"/>
</dbReference>
<dbReference type="FunFam" id="3.30.70.580:FF:000001">
    <property type="entry name" value="tRNA pseudouridine synthase A"/>
    <property type="match status" value="1"/>
</dbReference>
<dbReference type="HAMAP" id="MF_00171">
    <property type="entry name" value="TruA"/>
    <property type="match status" value="1"/>
</dbReference>
<keyword evidence="2 4" id="KW-0819">tRNA processing</keyword>
<evidence type="ECO:0000256" key="6">
    <source>
        <dbReference type="PIRSR" id="PIRSR001430-2"/>
    </source>
</evidence>
<organism evidence="9 10">
    <name type="scientific">Melghirimyces algeriensis</name>
    <dbReference type="NCBI Taxonomy" id="910412"/>
    <lineage>
        <taxon>Bacteria</taxon>
        <taxon>Bacillati</taxon>
        <taxon>Bacillota</taxon>
        <taxon>Bacilli</taxon>
        <taxon>Bacillales</taxon>
        <taxon>Thermoactinomycetaceae</taxon>
        <taxon>Melghirimyces</taxon>
    </lineage>
</organism>
<evidence type="ECO:0000256" key="7">
    <source>
        <dbReference type="RuleBase" id="RU003792"/>
    </source>
</evidence>
<dbReference type="Pfam" id="PF01416">
    <property type="entry name" value="PseudoU_synth_1"/>
    <property type="match status" value="2"/>
</dbReference>
<feature type="active site" description="Nucleophile" evidence="4 5">
    <location>
        <position position="62"/>
    </location>
</feature>
<accession>A0A521E6D1</accession>
<dbReference type="Proteomes" id="UP000315636">
    <property type="component" value="Unassembled WGS sequence"/>
</dbReference>
<comment type="catalytic activity">
    <reaction evidence="4 7">
        <text>uridine(38/39/40) in tRNA = pseudouridine(38/39/40) in tRNA</text>
        <dbReference type="Rhea" id="RHEA:22376"/>
        <dbReference type="Rhea" id="RHEA-COMP:10085"/>
        <dbReference type="Rhea" id="RHEA-COMP:10087"/>
        <dbReference type="ChEBI" id="CHEBI:65314"/>
        <dbReference type="ChEBI" id="CHEBI:65315"/>
        <dbReference type="EC" id="5.4.99.12"/>
    </reaction>
</comment>
<dbReference type="PANTHER" id="PTHR11142:SF0">
    <property type="entry name" value="TRNA PSEUDOURIDINE SYNTHASE-LIKE 1"/>
    <property type="match status" value="1"/>
</dbReference>
<evidence type="ECO:0000313" key="9">
    <source>
        <dbReference type="EMBL" id="SMO79493.1"/>
    </source>
</evidence>
<name>A0A521E6D1_9BACL</name>
<dbReference type="GO" id="GO:0003723">
    <property type="term" value="F:RNA binding"/>
    <property type="evidence" value="ECO:0007669"/>
    <property type="project" value="InterPro"/>
</dbReference>
<evidence type="ECO:0000256" key="4">
    <source>
        <dbReference type="HAMAP-Rule" id="MF_00171"/>
    </source>
</evidence>
<keyword evidence="10" id="KW-1185">Reference proteome</keyword>
<dbReference type="InterPro" id="IPR020103">
    <property type="entry name" value="PsdUridine_synth_cat_dom_sf"/>
</dbReference>
<evidence type="ECO:0000313" key="10">
    <source>
        <dbReference type="Proteomes" id="UP000315636"/>
    </source>
</evidence>
<dbReference type="InterPro" id="IPR020097">
    <property type="entry name" value="PsdUridine_synth_TruA_a/b_dom"/>
</dbReference>
<dbReference type="CDD" id="cd02570">
    <property type="entry name" value="PseudoU_synth_EcTruA"/>
    <property type="match status" value="1"/>
</dbReference>
<dbReference type="InterPro" id="IPR001406">
    <property type="entry name" value="PsdUridine_synth_TruA"/>
</dbReference>
<keyword evidence="3 4" id="KW-0413">Isomerase</keyword>
<dbReference type="GO" id="GO:0160147">
    <property type="term" value="F:tRNA pseudouridine(38-40) synthase activity"/>
    <property type="evidence" value="ECO:0007669"/>
    <property type="project" value="UniProtKB-EC"/>
</dbReference>
<feature type="domain" description="Pseudouridine synthase I TruA alpha/beta" evidence="8">
    <location>
        <begin position="18"/>
        <end position="109"/>
    </location>
</feature>
<dbReference type="Gene3D" id="3.30.70.660">
    <property type="entry name" value="Pseudouridine synthase I, catalytic domain, C-terminal subdomain"/>
    <property type="match status" value="1"/>
</dbReference>
<dbReference type="InterPro" id="IPR020094">
    <property type="entry name" value="TruA/RsuA/RluB/E/F_N"/>
</dbReference>
<dbReference type="PANTHER" id="PTHR11142">
    <property type="entry name" value="PSEUDOURIDYLATE SYNTHASE"/>
    <property type="match status" value="1"/>
</dbReference>
<proteinExistence type="inferred from homology"/>
<comment type="subunit">
    <text evidence="4">Homodimer.</text>
</comment>
<dbReference type="SUPFAM" id="SSF55120">
    <property type="entry name" value="Pseudouridine synthase"/>
    <property type="match status" value="1"/>
</dbReference>
<dbReference type="GO" id="GO:0031119">
    <property type="term" value="P:tRNA pseudouridine synthesis"/>
    <property type="evidence" value="ECO:0007669"/>
    <property type="project" value="UniProtKB-UniRule"/>
</dbReference>
<dbReference type="InterPro" id="IPR020095">
    <property type="entry name" value="PsdUridine_synth_TruA_C"/>
</dbReference>
<dbReference type="AlphaFoldDB" id="A0A521E6D1"/>
<feature type="domain" description="Pseudouridine synthase I TruA alpha/beta" evidence="8">
    <location>
        <begin position="153"/>
        <end position="255"/>
    </location>
</feature>
<comment type="function">
    <text evidence="4">Formation of pseudouridine at positions 38, 39 and 40 in the anticodon stem and loop of transfer RNAs.</text>
</comment>
<evidence type="ECO:0000256" key="1">
    <source>
        <dbReference type="ARBA" id="ARBA00009375"/>
    </source>
</evidence>